<evidence type="ECO:0000256" key="5">
    <source>
        <dbReference type="ARBA" id="ARBA00022490"/>
    </source>
</evidence>
<dbReference type="VEuPathDB" id="FungiDB:PC9H_008037"/>
<feature type="compositionally biased region" description="Polar residues" evidence="13">
    <location>
        <begin position="1"/>
        <end position="10"/>
    </location>
</feature>
<dbReference type="GO" id="GO:0006890">
    <property type="term" value="P:retrograde vesicle-mediated transport, Golgi to endoplasmic reticulum"/>
    <property type="evidence" value="ECO:0007669"/>
    <property type="project" value="UniProtKB-UniRule"/>
</dbReference>
<keyword evidence="7 12" id="KW-0653">Protein transport</keyword>
<reference evidence="15" key="1">
    <citation type="submission" date="2019-07" db="EMBL/GenBank/DDBJ databases">
        <authorList>
            <person name="Palmer J.M."/>
        </authorList>
    </citation>
    <scope>NUCLEOTIDE SEQUENCE</scope>
    <source>
        <strain evidence="15">PC9</strain>
    </source>
</reference>
<keyword evidence="6 12" id="KW-0931">ER-Golgi transport</keyword>
<proteinExistence type="inferred from homology"/>
<dbReference type="InterPro" id="IPR039652">
    <property type="entry name" value="Coatomer_zeta"/>
</dbReference>
<comment type="subcellular location">
    <subcellularLocation>
        <location evidence="12">Cytoplasm</location>
    </subcellularLocation>
    <subcellularLocation>
        <location evidence="1 12">Golgi apparatus membrane</location>
        <topology evidence="1 12">Peripheral membrane protein</topology>
        <orientation evidence="1 12">Cytoplasmic side</orientation>
    </subcellularLocation>
    <subcellularLocation>
        <location evidence="12">Cytoplasmic vesicle</location>
        <location evidence="12">COPI-coated vesicle membrane</location>
        <topology evidence="12">Peripheral membrane protein</topology>
        <orientation evidence="12">Cytoplasmic side</orientation>
    </subcellularLocation>
</comment>
<evidence type="ECO:0000256" key="3">
    <source>
        <dbReference type="ARBA" id="ARBA00011775"/>
    </source>
</evidence>
<comment type="subunit">
    <text evidence="3 12">Oligomeric complex that consists of at least the alpha, beta, beta', gamma, delta, epsilon and zeta subunits.</text>
</comment>
<dbReference type="InterPro" id="IPR022775">
    <property type="entry name" value="AP_mu_sigma_su"/>
</dbReference>
<dbReference type="PANTHER" id="PTHR11043">
    <property type="entry name" value="ZETA-COAT PROTEIN"/>
    <property type="match status" value="1"/>
</dbReference>
<evidence type="ECO:0000259" key="14">
    <source>
        <dbReference type="Pfam" id="PF01217"/>
    </source>
</evidence>
<evidence type="ECO:0000256" key="9">
    <source>
        <dbReference type="ARBA" id="ARBA00023136"/>
    </source>
</evidence>
<evidence type="ECO:0000256" key="11">
    <source>
        <dbReference type="ARBA" id="ARBA00045555"/>
    </source>
</evidence>
<keyword evidence="16" id="KW-1185">Reference proteome</keyword>
<dbReference type="PANTHER" id="PTHR11043:SF0">
    <property type="entry name" value="COATOMER SUBUNIT ZETA"/>
    <property type="match status" value="1"/>
</dbReference>
<dbReference type="GO" id="GO:0006886">
    <property type="term" value="P:intracellular protein transport"/>
    <property type="evidence" value="ECO:0007669"/>
    <property type="project" value="TreeGrafter"/>
</dbReference>
<evidence type="ECO:0000313" key="15">
    <source>
        <dbReference type="EMBL" id="KAF7428805.1"/>
    </source>
</evidence>
<dbReference type="Proteomes" id="UP000623687">
    <property type="component" value="Unassembled WGS sequence"/>
</dbReference>
<comment type="caution">
    <text evidence="15">The sequence shown here is derived from an EMBL/GenBank/DDBJ whole genome shotgun (WGS) entry which is preliminary data.</text>
</comment>
<feature type="region of interest" description="Disordered" evidence="13">
    <location>
        <begin position="1"/>
        <end position="26"/>
    </location>
</feature>
<keyword evidence="5 12" id="KW-0963">Cytoplasm</keyword>
<comment type="function">
    <text evidence="11">The coatomer is a cytosolic protein complex that binds to dilysine motifs and reversibly associates with Golgi non-clathrin-coated vesicles, which further mediate biosynthetic protein transport from the ER, via the Golgi up to the trans Golgi network. Coatomer complex is required for budding from Golgi membranes, and is essential for the retrograde Golgi-to-ER transport of dilysine-tagged proteins. The zeta subunit may be involved in regulating the coat assembly and, hence, the rate of biosynthetic protein transport due to its association-dissociation properties with the coatomer complex.</text>
</comment>
<evidence type="ECO:0000256" key="13">
    <source>
        <dbReference type="SAM" id="MobiDB-lite"/>
    </source>
</evidence>
<name>A0A8H6ZSF5_PLEOS</name>
<dbReference type="CDD" id="cd14829">
    <property type="entry name" value="Zeta-COP"/>
    <property type="match status" value="1"/>
</dbReference>
<gene>
    <name evidence="15" type="primary">RET3</name>
    <name evidence="15" type="ORF">PC9H_008037</name>
</gene>
<dbReference type="Gene3D" id="3.30.450.60">
    <property type="match status" value="1"/>
</dbReference>
<evidence type="ECO:0000256" key="2">
    <source>
        <dbReference type="ARBA" id="ARBA00006972"/>
    </source>
</evidence>
<comment type="similarity">
    <text evidence="2 12">Belongs to the adaptor complexes small subunit family.</text>
</comment>
<evidence type="ECO:0000256" key="8">
    <source>
        <dbReference type="ARBA" id="ARBA00023034"/>
    </source>
</evidence>
<dbReference type="AlphaFoldDB" id="A0A8H6ZSF5"/>
<keyword evidence="8 12" id="KW-0333">Golgi apparatus</keyword>
<protein>
    <recommendedName>
        <fullName evidence="12">Coatomer subunit zeta</fullName>
    </recommendedName>
</protein>
<evidence type="ECO:0000256" key="12">
    <source>
        <dbReference type="RuleBase" id="RU366053"/>
    </source>
</evidence>
<dbReference type="GO" id="GO:0006891">
    <property type="term" value="P:intra-Golgi vesicle-mediated transport"/>
    <property type="evidence" value="ECO:0007669"/>
    <property type="project" value="TreeGrafter"/>
</dbReference>
<sequence length="213" mass="23870">MPIPSISSTHKQQHNPLAPRPSSSDTQTMNLSLYTITAFIVLDTEGHRVLAKYYRPKSHPQGEPKGLSTLKEQKAFEKGLWQKTKKPGGDIILYDGHLAVYRHSLDLILYFIAGPSENELMISSALSALTDALQMLLRNQLEKRGVLENLDLVLLCLDETIDDGIIVDTDATAIASRVSRPRPDTTEIIINEQTIMNAYQTVKEKMQQRMGQL</sequence>
<evidence type="ECO:0000256" key="6">
    <source>
        <dbReference type="ARBA" id="ARBA00022892"/>
    </source>
</evidence>
<accession>A0A8H6ZSF5</accession>
<evidence type="ECO:0000313" key="16">
    <source>
        <dbReference type="Proteomes" id="UP000623687"/>
    </source>
</evidence>
<dbReference type="GeneID" id="59377855"/>
<evidence type="ECO:0000256" key="4">
    <source>
        <dbReference type="ARBA" id="ARBA00022448"/>
    </source>
</evidence>
<dbReference type="InterPro" id="IPR011012">
    <property type="entry name" value="Longin-like_dom_sf"/>
</dbReference>
<evidence type="ECO:0000256" key="1">
    <source>
        <dbReference type="ARBA" id="ARBA00004255"/>
    </source>
</evidence>
<dbReference type="FunFam" id="3.30.450.60:FF:000013">
    <property type="entry name" value="Coatomer subunit zeta"/>
    <property type="match status" value="1"/>
</dbReference>
<organism evidence="15 16">
    <name type="scientific">Pleurotus ostreatus</name>
    <name type="common">Oyster mushroom</name>
    <name type="synonym">White-rot fungus</name>
    <dbReference type="NCBI Taxonomy" id="5322"/>
    <lineage>
        <taxon>Eukaryota</taxon>
        <taxon>Fungi</taxon>
        <taxon>Dikarya</taxon>
        <taxon>Basidiomycota</taxon>
        <taxon>Agaricomycotina</taxon>
        <taxon>Agaricomycetes</taxon>
        <taxon>Agaricomycetidae</taxon>
        <taxon>Agaricales</taxon>
        <taxon>Pleurotineae</taxon>
        <taxon>Pleurotaceae</taxon>
        <taxon>Pleurotus</taxon>
    </lineage>
</organism>
<dbReference type="GO" id="GO:0000139">
    <property type="term" value="C:Golgi membrane"/>
    <property type="evidence" value="ECO:0007669"/>
    <property type="project" value="UniProtKB-SubCell"/>
</dbReference>
<evidence type="ECO:0000256" key="7">
    <source>
        <dbReference type="ARBA" id="ARBA00022927"/>
    </source>
</evidence>
<evidence type="ECO:0000256" key="10">
    <source>
        <dbReference type="ARBA" id="ARBA00023329"/>
    </source>
</evidence>
<feature type="domain" description="AP complex mu/sigma subunit" evidence="14">
    <location>
        <begin position="36"/>
        <end position="179"/>
    </location>
</feature>
<dbReference type="GO" id="GO:0030126">
    <property type="term" value="C:COPI vesicle coat"/>
    <property type="evidence" value="ECO:0007669"/>
    <property type="project" value="UniProtKB-UniRule"/>
</dbReference>
<keyword evidence="4 12" id="KW-0813">Transport</keyword>
<dbReference type="SUPFAM" id="SSF64356">
    <property type="entry name" value="SNARE-like"/>
    <property type="match status" value="1"/>
</dbReference>
<dbReference type="EMBL" id="JACETU010000005">
    <property type="protein sequence ID" value="KAF7428805.1"/>
    <property type="molecule type" value="Genomic_DNA"/>
</dbReference>
<keyword evidence="10 12" id="KW-0968">Cytoplasmic vesicle</keyword>
<keyword evidence="9 12" id="KW-0472">Membrane</keyword>
<dbReference type="OrthoDB" id="10249988at2759"/>
<dbReference type="RefSeq" id="XP_036631177.1">
    <property type="nucleotide sequence ID" value="XM_036777557.1"/>
</dbReference>
<dbReference type="Pfam" id="PF01217">
    <property type="entry name" value="Clat_adaptor_s"/>
    <property type="match status" value="1"/>
</dbReference>